<dbReference type="STRING" id="419005.HMPREF1860_00516"/>
<accession>A0A134BIX8</accession>
<name>A0A134BIX8_9BACT</name>
<reference evidence="2 3" key="1">
    <citation type="submission" date="2016-01" db="EMBL/GenBank/DDBJ databases">
        <authorList>
            <person name="Oliw E.H."/>
        </authorList>
    </citation>
    <scope>NUCLEOTIDE SEQUENCE [LARGE SCALE GENOMIC DNA]</scope>
    <source>
        <strain evidence="2 3">DNF00307</strain>
    </source>
</reference>
<dbReference type="AlphaFoldDB" id="A0A134BIX8"/>
<keyword evidence="1" id="KW-0812">Transmembrane</keyword>
<organism evidence="2">
    <name type="scientific">Prevotella amnii</name>
    <dbReference type="NCBI Taxonomy" id="419005"/>
    <lineage>
        <taxon>Bacteria</taxon>
        <taxon>Pseudomonadati</taxon>
        <taxon>Bacteroidota</taxon>
        <taxon>Bacteroidia</taxon>
        <taxon>Bacteroidales</taxon>
        <taxon>Prevotellaceae</taxon>
        <taxon>Prevotella</taxon>
    </lineage>
</organism>
<comment type="caution">
    <text evidence="2">The sequence shown here is derived from an EMBL/GenBank/DDBJ whole genome shotgun (WGS) entry which is preliminary data.</text>
</comment>
<gene>
    <name evidence="2" type="ORF">HMPREF1860_00516</name>
</gene>
<feature type="transmembrane region" description="Helical" evidence="1">
    <location>
        <begin position="12"/>
        <end position="37"/>
    </location>
</feature>
<evidence type="ECO:0000256" key="1">
    <source>
        <dbReference type="SAM" id="Phobius"/>
    </source>
</evidence>
<evidence type="ECO:0000313" key="3">
    <source>
        <dbReference type="Proteomes" id="UP000070531"/>
    </source>
</evidence>
<keyword evidence="1" id="KW-0472">Membrane</keyword>
<protein>
    <submittedName>
        <fullName evidence="2">Uncharacterized protein</fullName>
    </submittedName>
</protein>
<dbReference type="EMBL" id="LSDL01000022">
    <property type="protein sequence ID" value="KXB79915.1"/>
    <property type="molecule type" value="Genomic_DNA"/>
</dbReference>
<keyword evidence="1" id="KW-1133">Transmembrane helix</keyword>
<proteinExistence type="predicted"/>
<dbReference type="Proteomes" id="UP000070531">
    <property type="component" value="Unassembled WGS sequence"/>
</dbReference>
<evidence type="ECO:0000313" key="2">
    <source>
        <dbReference type="EMBL" id="KXB79915.1"/>
    </source>
</evidence>
<sequence length="43" mass="5033">MSLVKKELLFHIMKVVFIISKDNLIMFLFILSGLSFICNQNLM</sequence>